<keyword evidence="2" id="KW-1185">Reference proteome</keyword>
<evidence type="ECO:0000313" key="1">
    <source>
        <dbReference type="EMBL" id="EDQ98074.1"/>
    </source>
</evidence>
<dbReference type="AlphaFoldDB" id="B0E506"/>
<name>B0E506_LACBS</name>
<reference evidence="1 2" key="1">
    <citation type="journal article" date="2008" name="Nature">
        <title>The genome of Laccaria bicolor provides insights into mycorrhizal symbiosis.</title>
        <authorList>
            <person name="Martin F."/>
            <person name="Aerts A."/>
            <person name="Ahren D."/>
            <person name="Brun A."/>
            <person name="Danchin E.G.J."/>
            <person name="Duchaussoy F."/>
            <person name="Gibon J."/>
            <person name="Kohler A."/>
            <person name="Lindquist E."/>
            <person name="Pereda V."/>
            <person name="Salamov A."/>
            <person name="Shapiro H.J."/>
            <person name="Wuyts J."/>
            <person name="Blaudez D."/>
            <person name="Buee M."/>
            <person name="Brokstein P."/>
            <person name="Canbaeck B."/>
            <person name="Cohen D."/>
            <person name="Courty P.E."/>
            <person name="Coutinho P.M."/>
            <person name="Delaruelle C."/>
            <person name="Detter J.C."/>
            <person name="Deveau A."/>
            <person name="DiFazio S."/>
            <person name="Duplessis S."/>
            <person name="Fraissinet-Tachet L."/>
            <person name="Lucic E."/>
            <person name="Frey-Klett P."/>
            <person name="Fourrey C."/>
            <person name="Feussner I."/>
            <person name="Gay G."/>
            <person name="Grimwood J."/>
            <person name="Hoegger P.J."/>
            <person name="Jain P."/>
            <person name="Kilaru S."/>
            <person name="Labbe J."/>
            <person name="Lin Y.C."/>
            <person name="Legue V."/>
            <person name="Le Tacon F."/>
            <person name="Marmeisse R."/>
            <person name="Melayah D."/>
            <person name="Montanini B."/>
            <person name="Muratet M."/>
            <person name="Nehls U."/>
            <person name="Niculita-Hirzel H."/>
            <person name="Oudot-Le Secq M.P."/>
            <person name="Peter M."/>
            <person name="Quesneville H."/>
            <person name="Rajashekar B."/>
            <person name="Reich M."/>
            <person name="Rouhier N."/>
            <person name="Schmutz J."/>
            <person name="Yin T."/>
            <person name="Chalot M."/>
            <person name="Henrissat B."/>
            <person name="Kuees U."/>
            <person name="Lucas S."/>
            <person name="Van de Peer Y."/>
            <person name="Podila G.K."/>
            <person name="Polle A."/>
            <person name="Pukkila P.J."/>
            <person name="Richardson P.M."/>
            <person name="Rouze P."/>
            <person name="Sanders I.R."/>
            <person name="Stajich J.E."/>
            <person name="Tunlid A."/>
            <person name="Tuskan G."/>
            <person name="Grigoriev I.V."/>
        </authorList>
    </citation>
    <scope>NUCLEOTIDE SEQUENCE [LARGE SCALE GENOMIC DNA]</scope>
    <source>
        <strain evidence="2">S238N-H82 / ATCC MYA-4686</strain>
    </source>
</reference>
<dbReference type="HOGENOM" id="CLU_1627376_0_0_1"/>
<organism evidence="2">
    <name type="scientific">Laccaria bicolor (strain S238N-H82 / ATCC MYA-4686)</name>
    <name type="common">Bicoloured deceiver</name>
    <name type="synonym">Laccaria laccata var. bicolor</name>
    <dbReference type="NCBI Taxonomy" id="486041"/>
    <lineage>
        <taxon>Eukaryota</taxon>
        <taxon>Fungi</taxon>
        <taxon>Dikarya</taxon>
        <taxon>Basidiomycota</taxon>
        <taxon>Agaricomycotina</taxon>
        <taxon>Agaricomycetes</taxon>
        <taxon>Agaricomycetidae</taxon>
        <taxon>Agaricales</taxon>
        <taxon>Agaricineae</taxon>
        <taxon>Hydnangiaceae</taxon>
        <taxon>Laccaria</taxon>
    </lineage>
</organism>
<dbReference type="GeneID" id="6086931"/>
<proteinExistence type="predicted"/>
<dbReference type="EMBL" id="DS547585">
    <property type="protein sequence ID" value="EDQ98074.1"/>
    <property type="molecule type" value="Genomic_DNA"/>
</dbReference>
<protein>
    <submittedName>
        <fullName evidence="1">Predicted protein</fullName>
    </submittedName>
</protein>
<dbReference type="Proteomes" id="UP000001194">
    <property type="component" value="Unassembled WGS sequence"/>
</dbReference>
<accession>B0E506</accession>
<gene>
    <name evidence="1" type="ORF">LACBIDRAFT_336293</name>
</gene>
<dbReference type="KEGG" id="lbc:LACBIDRAFT_336293"/>
<dbReference type="InParanoid" id="B0E506"/>
<sequence length="163" mass="18198">MVYTPRKDHFFRFSTSSAYQLPDAVVITCRSLSTSLMVVERKQMLVNTNLIDVHPLRQLPPFARLESTLDDIWDSVCPALLLDNRSKGNHHLCADWSAQMRAQSVICNCSLTDHASRTSFKAGKDFGKSTAQGIYDTGWVSGSSRAGFLVPRECFTIVILVRG</sequence>
<dbReference type="RefSeq" id="XP_001891274.1">
    <property type="nucleotide sequence ID" value="XM_001891239.1"/>
</dbReference>
<evidence type="ECO:0000313" key="2">
    <source>
        <dbReference type="Proteomes" id="UP000001194"/>
    </source>
</evidence>